<evidence type="ECO:0000313" key="3">
    <source>
        <dbReference type="EMBL" id="KAK1283058.1"/>
    </source>
</evidence>
<reference evidence="3" key="2">
    <citation type="submission" date="2023-06" db="EMBL/GenBank/DDBJ databases">
        <authorList>
            <person name="Ma L."/>
            <person name="Liu K.-W."/>
            <person name="Li Z."/>
            <person name="Hsiao Y.-Y."/>
            <person name="Qi Y."/>
            <person name="Fu T."/>
            <person name="Tang G."/>
            <person name="Zhang D."/>
            <person name="Sun W.-H."/>
            <person name="Liu D.-K."/>
            <person name="Li Y."/>
            <person name="Chen G.-Z."/>
            <person name="Liu X.-D."/>
            <person name="Liao X.-Y."/>
            <person name="Jiang Y.-T."/>
            <person name="Yu X."/>
            <person name="Hao Y."/>
            <person name="Huang J."/>
            <person name="Zhao X.-W."/>
            <person name="Ke S."/>
            <person name="Chen Y.-Y."/>
            <person name="Wu W.-L."/>
            <person name="Hsu J.-L."/>
            <person name="Lin Y.-F."/>
            <person name="Huang M.-D."/>
            <person name="Li C.-Y."/>
            <person name="Huang L."/>
            <person name="Wang Z.-W."/>
            <person name="Zhao X."/>
            <person name="Zhong W.-Y."/>
            <person name="Peng D.-H."/>
            <person name="Ahmad S."/>
            <person name="Lan S."/>
            <person name="Zhang J.-S."/>
            <person name="Tsai W.-C."/>
            <person name="Van De Peer Y."/>
            <person name="Liu Z.-J."/>
        </authorList>
    </citation>
    <scope>NUCLEOTIDE SEQUENCE</scope>
    <source>
        <strain evidence="3">CP</strain>
        <tissue evidence="3">Leaves</tissue>
    </source>
</reference>
<keyword evidence="2" id="KW-0472">Membrane</keyword>
<organism evidence="3 4">
    <name type="scientific">Acorus calamus</name>
    <name type="common">Sweet flag</name>
    <dbReference type="NCBI Taxonomy" id="4465"/>
    <lineage>
        <taxon>Eukaryota</taxon>
        <taxon>Viridiplantae</taxon>
        <taxon>Streptophyta</taxon>
        <taxon>Embryophyta</taxon>
        <taxon>Tracheophyta</taxon>
        <taxon>Spermatophyta</taxon>
        <taxon>Magnoliopsida</taxon>
        <taxon>Liliopsida</taxon>
        <taxon>Acoraceae</taxon>
        <taxon>Acorus</taxon>
    </lineage>
</organism>
<comment type="caution">
    <text evidence="3">The sequence shown here is derived from an EMBL/GenBank/DDBJ whole genome shotgun (WGS) entry which is preliminary data.</text>
</comment>
<proteinExistence type="predicted"/>
<evidence type="ECO:0000256" key="2">
    <source>
        <dbReference type="SAM" id="Phobius"/>
    </source>
</evidence>
<dbReference type="EMBL" id="JAUJYO010000021">
    <property type="protein sequence ID" value="KAK1283058.1"/>
    <property type="molecule type" value="Genomic_DNA"/>
</dbReference>
<evidence type="ECO:0000256" key="1">
    <source>
        <dbReference type="SAM" id="MobiDB-lite"/>
    </source>
</evidence>
<gene>
    <name evidence="3" type="ORF">QJS10_CPB21g01281</name>
</gene>
<feature type="region of interest" description="Disordered" evidence="1">
    <location>
        <begin position="1"/>
        <end position="20"/>
    </location>
</feature>
<dbReference type="AlphaFoldDB" id="A0AAV9C482"/>
<keyword evidence="2" id="KW-0812">Transmembrane</keyword>
<keyword evidence="2" id="KW-1133">Transmembrane helix</keyword>
<evidence type="ECO:0000313" key="4">
    <source>
        <dbReference type="Proteomes" id="UP001180020"/>
    </source>
</evidence>
<feature type="transmembrane region" description="Helical" evidence="2">
    <location>
        <begin position="33"/>
        <end position="53"/>
    </location>
</feature>
<reference evidence="3" key="1">
    <citation type="journal article" date="2023" name="Nat. Commun.">
        <title>Diploid and tetraploid genomes of Acorus and the evolution of monocots.</title>
        <authorList>
            <person name="Ma L."/>
            <person name="Liu K.W."/>
            <person name="Li Z."/>
            <person name="Hsiao Y.Y."/>
            <person name="Qi Y."/>
            <person name="Fu T."/>
            <person name="Tang G.D."/>
            <person name="Zhang D."/>
            <person name="Sun W.H."/>
            <person name="Liu D.K."/>
            <person name="Li Y."/>
            <person name="Chen G.Z."/>
            <person name="Liu X.D."/>
            <person name="Liao X.Y."/>
            <person name="Jiang Y.T."/>
            <person name="Yu X."/>
            <person name="Hao Y."/>
            <person name="Huang J."/>
            <person name="Zhao X.W."/>
            <person name="Ke S."/>
            <person name="Chen Y.Y."/>
            <person name="Wu W.L."/>
            <person name="Hsu J.L."/>
            <person name="Lin Y.F."/>
            <person name="Huang M.D."/>
            <person name="Li C.Y."/>
            <person name="Huang L."/>
            <person name="Wang Z.W."/>
            <person name="Zhao X."/>
            <person name="Zhong W.Y."/>
            <person name="Peng D.H."/>
            <person name="Ahmad S."/>
            <person name="Lan S."/>
            <person name="Zhang J.S."/>
            <person name="Tsai W.C."/>
            <person name="Van de Peer Y."/>
            <person name="Liu Z.J."/>
        </authorList>
    </citation>
    <scope>NUCLEOTIDE SEQUENCE</scope>
    <source>
        <strain evidence="3">CP</strain>
    </source>
</reference>
<name>A0AAV9C482_ACOCL</name>
<dbReference type="Proteomes" id="UP001180020">
    <property type="component" value="Unassembled WGS sequence"/>
</dbReference>
<keyword evidence="4" id="KW-1185">Reference proteome</keyword>
<accession>A0AAV9C482</accession>
<sequence>MRDDPGFVDAESDPREELPWRHPSRRPAFALDVLRVGGYQHSLFIVCIILVLVHGM</sequence>
<protein>
    <submittedName>
        <fullName evidence="3">Uncharacterized protein</fullName>
    </submittedName>
</protein>